<keyword evidence="5" id="KW-0479">Metal-binding</keyword>
<dbReference type="PANTHER" id="PTHR15239">
    <property type="entry name" value="NUCLEAR EXPORT MEDIATOR FACTOR NEMF"/>
    <property type="match status" value="1"/>
</dbReference>
<evidence type="ECO:0000313" key="9">
    <source>
        <dbReference type="Proteomes" id="UP000077202"/>
    </source>
</evidence>
<feature type="compositionally biased region" description="Basic residues" evidence="6">
    <location>
        <begin position="880"/>
        <end position="889"/>
    </location>
</feature>
<gene>
    <name evidence="8" type="ORF">AXG93_4452s1030</name>
</gene>
<dbReference type="GO" id="GO:0072344">
    <property type="term" value="P:rescue of stalled ribosome"/>
    <property type="evidence" value="ECO:0007669"/>
    <property type="project" value="TreeGrafter"/>
</dbReference>
<keyword evidence="4" id="KW-0175">Coiled coil</keyword>
<organism evidence="8 9">
    <name type="scientific">Marchantia polymorpha subsp. ruderalis</name>
    <dbReference type="NCBI Taxonomy" id="1480154"/>
    <lineage>
        <taxon>Eukaryota</taxon>
        <taxon>Viridiplantae</taxon>
        <taxon>Streptophyta</taxon>
        <taxon>Embryophyta</taxon>
        <taxon>Marchantiophyta</taxon>
        <taxon>Marchantiopsida</taxon>
        <taxon>Marchantiidae</taxon>
        <taxon>Marchantiales</taxon>
        <taxon>Marchantiaceae</taxon>
        <taxon>Marchantia</taxon>
    </lineage>
</organism>
<dbReference type="GO" id="GO:0000049">
    <property type="term" value="F:tRNA binding"/>
    <property type="evidence" value="ECO:0007669"/>
    <property type="project" value="TreeGrafter"/>
</dbReference>
<keyword evidence="3" id="KW-0963">Cytoplasm</keyword>
<proteinExistence type="inferred from homology"/>
<sequence length="1258" mass="140303">MVKVRMTTADVAAEVRCLRRLIGMRCANIYDLSPKTYVIKFAKSSGVAESGESERALVLLESGVRLHTTEFSRDKSSTPSGFTLKLRKHLRTRRLEDVRQLGIDRVVDFQFGLGEGAFHIILELYSQGNLLLTDSHHNVITLLRTHRDDEKGLLMMAHHQYPINSCRLFERTKKEAISTLLKEQTRLKADEAVEEQQAASKEVHTGSVNEDAKKTKWKPEGKGSKSASQEVSGNGKKGAGLPTLKFLLVEGLGYGPSLSEHIILSAGLQPGLKMNSSILSRDEFEALAAAIKRFEDWLEAVVSGDIVPEGYIYMQKVGMGKAKSAASDVKEEFDRVYDEFSPLDLKQMKDRESMKLATFDAAMDEYYSKVEGQRADQQRRTQEESALTKLDKIRADQTNRVKALKREVDQSVHMAELIEYNLDDVDAAILAVRTALASGMDWKDLGRMIKEEKKAGNPVAGVIHSLQLETNQITLLLSNNLDDMDEEEKTRPVDKVEVDLSLSAHANARRWFEMKKKHATKQEKTLAAHEKAFKAAEKKTQQQLAQAKTVAAITHIRKMHWFEKFNWFISSENYLVISGRDAQQNELVVKRYMKKGDLLVRSPWSVQHSNKKQRSYKTHTALHYKPSGVVHREFKLQILFYYSRLMSQVCRSQAWDSKIVTSAWWVHPHQVSKTAPTGEYLTVGSFMVRGKKNFLAPNPLVMGYGLLFRLDESCIAAHLNERRIRGDGEGEESERAAFVEAGHPEVGKSSNRNNDDDEENIEVPSEDQDQEVRADTSDNDDEGFQEKSRSGSDRSDGMGSELMTAVHGTNISEGGDDSGFDALLDKAFELRSAHKVTSNKYGLELVNVTTDADRNVDSAPGNVKMSKAVQREKPYVSRAERRKLKKGSKHGKDDERNGVAGDEELATVEGQERLDNLDISDELSALGTVEGGPDSSPGGSKPSRGRKGKLKKIKEKYAEQDEEERQLRMSLLASAGRKESKQPKALGVNGKASTSSKTTFNEQDAGLKEKVCYKCKKTGHIVRDCPYETASLSAKDERPTYVGDSQNLATERIQKASTDDDAREGIMQPIVRNEAEKPKDGLSRRAYSKAAKEEIAAIMAEENVVELGDDDKEKLIELDSLTGIPHSSDVLLYSVPMCGPYSALQAFKYRVKLTPGPAKKGKVYGLDFELEFEALNSKLIFAKMRGDGLDHNAAAKVAIDVFSHMPETTVREKELMKAVTDPELVACMLGNAKVTAPGLTKLKKTQKKWKKVASKEVG</sequence>
<dbReference type="InterPro" id="IPR036875">
    <property type="entry name" value="Znf_CCHC_sf"/>
</dbReference>
<dbReference type="InterPro" id="IPR051608">
    <property type="entry name" value="RQC_Subunit_NEMF"/>
</dbReference>
<dbReference type="Pfam" id="PF00098">
    <property type="entry name" value="zf-CCHC"/>
    <property type="match status" value="1"/>
</dbReference>
<reference evidence="8" key="1">
    <citation type="submission" date="2016-03" db="EMBL/GenBank/DDBJ databases">
        <title>Mechanisms controlling the formation of the plant cell surface in tip-growing cells are functionally conserved among land plants.</title>
        <authorList>
            <person name="Honkanen S."/>
            <person name="Jones V.A."/>
            <person name="Morieri G."/>
            <person name="Champion C."/>
            <person name="Hetherington A.J."/>
            <person name="Kelly S."/>
            <person name="Saint-Marcoux D."/>
            <person name="Proust H."/>
            <person name="Prescott H."/>
            <person name="Dolan L."/>
        </authorList>
    </citation>
    <scope>NUCLEOTIDE SEQUENCE [LARGE SCALE GENOMIC DNA]</scope>
    <source>
        <tissue evidence="8">Whole gametophyte</tissue>
    </source>
</reference>
<feature type="compositionally biased region" description="Polar residues" evidence="6">
    <location>
        <begin position="991"/>
        <end position="1002"/>
    </location>
</feature>
<evidence type="ECO:0000256" key="4">
    <source>
        <dbReference type="ARBA" id="ARBA00023054"/>
    </source>
</evidence>
<feature type="compositionally biased region" description="Basic residues" evidence="6">
    <location>
        <begin position="943"/>
        <end position="954"/>
    </location>
</feature>
<feature type="compositionally biased region" description="Acidic residues" evidence="6">
    <location>
        <begin position="755"/>
        <end position="769"/>
    </location>
</feature>
<evidence type="ECO:0000256" key="6">
    <source>
        <dbReference type="SAM" id="MobiDB-lite"/>
    </source>
</evidence>
<comment type="similarity">
    <text evidence="2">Belongs to the NEMF family.</text>
</comment>
<protein>
    <recommendedName>
        <fullName evidence="7">CCHC-type domain-containing protein</fullName>
    </recommendedName>
</protein>
<dbReference type="PANTHER" id="PTHR15239:SF6">
    <property type="entry name" value="RIBOSOME QUALITY CONTROL COMPLEX SUBUNIT NEMF"/>
    <property type="match status" value="1"/>
</dbReference>
<feature type="region of interest" description="Disordered" evidence="6">
    <location>
        <begin position="852"/>
        <end position="1002"/>
    </location>
</feature>
<dbReference type="SUPFAM" id="SSF57756">
    <property type="entry name" value="Retrovirus zinc finger-like domains"/>
    <property type="match status" value="1"/>
</dbReference>
<dbReference type="Gene3D" id="2.30.310.10">
    <property type="entry name" value="ibrinogen binding protein from staphylococcus aureus domain"/>
    <property type="match status" value="1"/>
</dbReference>
<name>A0A176VWA8_MARPO</name>
<dbReference type="Pfam" id="PF05670">
    <property type="entry name" value="NFACT-R_1"/>
    <property type="match status" value="1"/>
</dbReference>
<evidence type="ECO:0000256" key="5">
    <source>
        <dbReference type="PROSITE-ProRule" id="PRU00047"/>
    </source>
</evidence>
<dbReference type="Pfam" id="PF05833">
    <property type="entry name" value="NFACT_N"/>
    <property type="match status" value="2"/>
</dbReference>
<dbReference type="Proteomes" id="UP000077202">
    <property type="component" value="Unassembled WGS sequence"/>
</dbReference>
<feature type="domain" description="CCHC-type" evidence="7">
    <location>
        <begin position="1012"/>
        <end position="1026"/>
    </location>
</feature>
<evidence type="ECO:0000259" key="7">
    <source>
        <dbReference type="PROSITE" id="PS50158"/>
    </source>
</evidence>
<evidence type="ECO:0000256" key="1">
    <source>
        <dbReference type="ARBA" id="ARBA00004496"/>
    </source>
</evidence>
<feature type="compositionally biased region" description="Basic and acidic residues" evidence="6">
    <location>
        <begin position="726"/>
        <end position="746"/>
    </location>
</feature>
<comment type="caution">
    <text evidence="8">The sequence shown here is derived from an EMBL/GenBank/DDBJ whole genome shotgun (WGS) entry which is preliminary data.</text>
</comment>
<dbReference type="GO" id="GO:0005737">
    <property type="term" value="C:cytoplasm"/>
    <property type="evidence" value="ECO:0007669"/>
    <property type="project" value="UniProtKB-SubCell"/>
</dbReference>
<feature type="compositionally biased region" description="Basic and acidic residues" evidence="6">
    <location>
        <begin position="784"/>
        <end position="796"/>
    </location>
</feature>
<dbReference type="Pfam" id="PF11923">
    <property type="entry name" value="NFACT-C"/>
    <property type="match status" value="1"/>
</dbReference>
<feature type="compositionally biased region" description="Low complexity" evidence="6">
    <location>
        <begin position="931"/>
        <end position="942"/>
    </location>
</feature>
<evidence type="ECO:0000256" key="2">
    <source>
        <dbReference type="ARBA" id="ARBA00008318"/>
    </source>
</evidence>
<accession>A0A176VWA8</accession>
<feature type="region of interest" description="Disordered" evidence="6">
    <location>
        <begin position="192"/>
        <end position="237"/>
    </location>
</feature>
<evidence type="ECO:0000313" key="8">
    <source>
        <dbReference type="EMBL" id="OAE25037.1"/>
    </source>
</evidence>
<keyword evidence="9" id="KW-1185">Reference proteome</keyword>
<keyword evidence="5" id="KW-0863">Zinc-finger</keyword>
<dbReference type="AlphaFoldDB" id="A0A176VWA8"/>
<feature type="region of interest" description="Disordered" evidence="6">
    <location>
        <begin position="726"/>
        <end position="800"/>
    </location>
</feature>
<keyword evidence="5" id="KW-0862">Zinc</keyword>
<dbReference type="GO" id="GO:0008270">
    <property type="term" value="F:zinc ion binding"/>
    <property type="evidence" value="ECO:0007669"/>
    <property type="project" value="UniProtKB-KW"/>
</dbReference>
<dbReference type="Gene3D" id="4.10.60.10">
    <property type="entry name" value="Zinc finger, CCHC-type"/>
    <property type="match status" value="1"/>
</dbReference>
<dbReference type="FunFam" id="2.30.310.10:FF:000002">
    <property type="entry name" value="nuclear export mediator factor Nemf"/>
    <property type="match status" value="1"/>
</dbReference>
<evidence type="ECO:0000256" key="3">
    <source>
        <dbReference type="ARBA" id="ARBA00022490"/>
    </source>
</evidence>
<dbReference type="PROSITE" id="PS50158">
    <property type="entry name" value="ZF_CCHC"/>
    <property type="match status" value="1"/>
</dbReference>
<dbReference type="EMBL" id="LVLJ01002427">
    <property type="protein sequence ID" value="OAE25037.1"/>
    <property type="molecule type" value="Genomic_DNA"/>
</dbReference>
<comment type="subcellular location">
    <subcellularLocation>
        <location evidence="1">Cytoplasm</location>
    </subcellularLocation>
</comment>
<dbReference type="InterPro" id="IPR001878">
    <property type="entry name" value="Znf_CCHC"/>
</dbReference>
<feature type="compositionally biased region" description="Basic and acidic residues" evidence="6">
    <location>
        <begin position="210"/>
        <end position="223"/>
    </location>
</feature>
<dbReference type="GO" id="GO:0043023">
    <property type="term" value="F:ribosomal large subunit binding"/>
    <property type="evidence" value="ECO:0007669"/>
    <property type="project" value="TreeGrafter"/>
</dbReference>
<dbReference type="SMART" id="SM00343">
    <property type="entry name" value="ZnF_C2HC"/>
    <property type="match status" value="1"/>
</dbReference>
<dbReference type="InterPro" id="IPR008532">
    <property type="entry name" value="NFACT_RNA-bd"/>
</dbReference>
<dbReference type="InterPro" id="IPR021846">
    <property type="entry name" value="NFACT-C"/>
</dbReference>
<dbReference type="GO" id="GO:1990112">
    <property type="term" value="C:RQC complex"/>
    <property type="evidence" value="ECO:0007669"/>
    <property type="project" value="TreeGrafter"/>
</dbReference>
<feature type="compositionally biased region" description="Basic and acidic residues" evidence="6">
    <location>
        <begin position="869"/>
        <end position="879"/>
    </location>
</feature>
<dbReference type="GO" id="GO:1990116">
    <property type="term" value="P:ribosome-associated ubiquitin-dependent protein catabolic process"/>
    <property type="evidence" value="ECO:0007669"/>
    <property type="project" value="TreeGrafter"/>
</dbReference>